<evidence type="ECO:0000313" key="2">
    <source>
        <dbReference type="Proteomes" id="UP001163324"/>
    </source>
</evidence>
<proteinExistence type="predicted"/>
<sequence length="219" mass="23658">MLLSNVLAQAILLATAAAAEPLNTNDNLQARAPEGHVLVGQPILLDLEDIFNLDDIDITKRSDEYPPLLVSRQTAGDQTQALKLHNDARAAKGVPALAWDATLASAAAVYAKQLADSGKFEHSPGSSRPGQGENLAYQYSSKPITNPISQGVQRWLDEQKNYNCQPIPQGDFASYGHYTQCVWKKTTKVGIATASDGKGAWYTVARYSPPGNYVGQTPY</sequence>
<dbReference type="Proteomes" id="UP001163324">
    <property type="component" value="Chromosome 3"/>
</dbReference>
<evidence type="ECO:0000313" key="1">
    <source>
        <dbReference type="EMBL" id="KAI9902005.1"/>
    </source>
</evidence>
<protein>
    <submittedName>
        <fullName evidence="1">Uncharacterized protein</fullName>
    </submittedName>
</protein>
<reference evidence="1" key="1">
    <citation type="submission" date="2022-10" db="EMBL/GenBank/DDBJ databases">
        <title>Complete Genome of Trichothecium roseum strain YXFP-22015, a Plant Pathogen Isolated from Citrus.</title>
        <authorList>
            <person name="Wang Y."/>
            <person name="Zhu L."/>
        </authorList>
    </citation>
    <scope>NUCLEOTIDE SEQUENCE</scope>
    <source>
        <strain evidence="1">YXFP-22015</strain>
    </source>
</reference>
<comment type="caution">
    <text evidence="1">The sequence shown here is derived from an EMBL/GenBank/DDBJ whole genome shotgun (WGS) entry which is preliminary data.</text>
</comment>
<name>A0ACC0V692_9HYPO</name>
<accession>A0ACC0V692</accession>
<gene>
    <name evidence="1" type="ORF">N3K66_003822</name>
</gene>
<organism evidence="1 2">
    <name type="scientific">Trichothecium roseum</name>
    <dbReference type="NCBI Taxonomy" id="47278"/>
    <lineage>
        <taxon>Eukaryota</taxon>
        <taxon>Fungi</taxon>
        <taxon>Dikarya</taxon>
        <taxon>Ascomycota</taxon>
        <taxon>Pezizomycotina</taxon>
        <taxon>Sordariomycetes</taxon>
        <taxon>Hypocreomycetidae</taxon>
        <taxon>Hypocreales</taxon>
        <taxon>Hypocreales incertae sedis</taxon>
        <taxon>Trichothecium</taxon>
    </lineage>
</organism>
<dbReference type="EMBL" id="CM047942">
    <property type="protein sequence ID" value="KAI9902005.1"/>
    <property type="molecule type" value="Genomic_DNA"/>
</dbReference>
<keyword evidence="2" id="KW-1185">Reference proteome</keyword>